<dbReference type="InterPro" id="IPR039672">
    <property type="entry name" value="MFS_2"/>
</dbReference>
<dbReference type="SUPFAM" id="SSF103473">
    <property type="entry name" value="MFS general substrate transporter"/>
    <property type="match status" value="2"/>
</dbReference>
<keyword evidence="2" id="KW-1133">Transmembrane helix</keyword>
<keyword evidence="2" id="KW-0472">Membrane</keyword>
<dbReference type="STRING" id="1346286.SAMN05444362_12414"/>
<accession>A0A1M5JIK4</accession>
<feature type="transmembrane region" description="Helical" evidence="2">
    <location>
        <begin position="383"/>
        <end position="404"/>
    </location>
</feature>
<feature type="transmembrane region" description="Helical" evidence="2">
    <location>
        <begin position="89"/>
        <end position="110"/>
    </location>
</feature>
<dbReference type="CDD" id="cd17332">
    <property type="entry name" value="MFS_MelB_like"/>
    <property type="match status" value="1"/>
</dbReference>
<feature type="transmembrane region" description="Helical" evidence="2">
    <location>
        <begin position="55"/>
        <end position="77"/>
    </location>
</feature>
<feature type="transmembrane region" description="Helical" evidence="2">
    <location>
        <begin position="424"/>
        <end position="444"/>
    </location>
</feature>
<dbReference type="Proteomes" id="UP000184480">
    <property type="component" value="Unassembled WGS sequence"/>
</dbReference>
<gene>
    <name evidence="3" type="ORF">SAMN05444362_12414</name>
</gene>
<reference evidence="4" key="1">
    <citation type="submission" date="2016-11" db="EMBL/GenBank/DDBJ databases">
        <authorList>
            <person name="Varghese N."/>
            <person name="Submissions S."/>
        </authorList>
    </citation>
    <scope>NUCLEOTIDE SEQUENCE [LARGE SCALE GENOMIC DNA]</scope>
    <source>
        <strain evidence="4">DSM 27370</strain>
    </source>
</reference>
<dbReference type="GO" id="GO:0006814">
    <property type="term" value="P:sodium ion transport"/>
    <property type="evidence" value="ECO:0007669"/>
    <property type="project" value="InterPro"/>
</dbReference>
<dbReference type="GO" id="GO:0015293">
    <property type="term" value="F:symporter activity"/>
    <property type="evidence" value="ECO:0007669"/>
    <property type="project" value="InterPro"/>
</dbReference>
<evidence type="ECO:0000256" key="2">
    <source>
        <dbReference type="SAM" id="Phobius"/>
    </source>
</evidence>
<feature type="transmembrane region" description="Helical" evidence="2">
    <location>
        <begin position="337"/>
        <end position="362"/>
    </location>
</feature>
<dbReference type="InterPro" id="IPR001927">
    <property type="entry name" value="Na/Gal_symport"/>
</dbReference>
<feature type="transmembrane region" description="Helical" evidence="2">
    <location>
        <begin position="309"/>
        <end position="331"/>
    </location>
</feature>
<evidence type="ECO:0000256" key="1">
    <source>
        <dbReference type="ARBA" id="ARBA00009617"/>
    </source>
</evidence>
<evidence type="ECO:0000313" key="3">
    <source>
        <dbReference type="EMBL" id="SHG40100.1"/>
    </source>
</evidence>
<dbReference type="OrthoDB" id="9764596at2"/>
<keyword evidence="4" id="KW-1185">Reference proteome</keyword>
<dbReference type="EMBL" id="FQUC01000024">
    <property type="protein sequence ID" value="SHG40100.1"/>
    <property type="molecule type" value="Genomic_DNA"/>
</dbReference>
<dbReference type="GO" id="GO:0005886">
    <property type="term" value="C:plasma membrane"/>
    <property type="evidence" value="ECO:0007669"/>
    <property type="project" value="TreeGrafter"/>
</dbReference>
<organism evidence="3 4">
    <name type="scientific">Dysgonomonas macrotermitis</name>
    <dbReference type="NCBI Taxonomy" id="1346286"/>
    <lineage>
        <taxon>Bacteria</taxon>
        <taxon>Pseudomonadati</taxon>
        <taxon>Bacteroidota</taxon>
        <taxon>Bacteroidia</taxon>
        <taxon>Bacteroidales</taxon>
        <taxon>Dysgonomonadaceae</taxon>
        <taxon>Dysgonomonas</taxon>
    </lineage>
</organism>
<dbReference type="Gene3D" id="1.20.1250.20">
    <property type="entry name" value="MFS general substrate transporter like domains"/>
    <property type="match status" value="2"/>
</dbReference>
<proteinExistence type="inferred from homology"/>
<dbReference type="RefSeq" id="WP_062184716.1">
    <property type="nucleotide sequence ID" value="NZ_BBXL01000030.1"/>
</dbReference>
<dbReference type="NCBIfam" id="TIGR00792">
    <property type="entry name" value="gph"/>
    <property type="match status" value="1"/>
</dbReference>
<sequence>MNVNISETKGFYKLSWLQRIGFGSGDFAQNLVFQTVMQYVSIFYTTVVGLRPETVAVMVFIPPVINIFGSMALGAFVDKHNPKWGKYRSYLIIGGVPLMAFAVLCFWNGFPGSTVYAFVTYIGLCLLYTVVSLPYGALFASLTRDGDEMTKLTSTRMVLANLGGFTVAFGIPTIVQSLSPTRTYNTSGDAHAWFITMTILALIGLALLIFCFTQSKERIVMEADKTSEVKISDLWMEFIRNSQLRIVALFVFTAFALMSIYNAAGAYYMTYNVQASNYTGWFQGIGFLPAFIFMPLVPAIKKAIGKKQMFYVFLSVAILGMALLYVVSIVPALRSQIWIIMVAQFIKSTGIIVATGYMWALVPEVITYGEYTTGRRISGTVNAIIGIVFQLGMAIGLFIPNIVLGFVGFDKDNAVSQSALAQQGILWLVAVIPAMLLILAMFIISRYKLEDNVIDKINMEIEEKHLNKK</sequence>
<feature type="transmembrane region" description="Helical" evidence="2">
    <location>
        <begin position="116"/>
        <end position="138"/>
    </location>
</feature>
<dbReference type="AlphaFoldDB" id="A0A1M5JIK4"/>
<dbReference type="PANTHER" id="PTHR11328">
    <property type="entry name" value="MAJOR FACILITATOR SUPERFAMILY DOMAIN-CONTAINING PROTEIN"/>
    <property type="match status" value="1"/>
</dbReference>
<feature type="transmembrane region" description="Helical" evidence="2">
    <location>
        <begin position="158"/>
        <end position="178"/>
    </location>
</feature>
<keyword evidence="2" id="KW-0812">Transmembrane</keyword>
<evidence type="ECO:0000313" key="4">
    <source>
        <dbReference type="Proteomes" id="UP000184480"/>
    </source>
</evidence>
<dbReference type="GO" id="GO:0008643">
    <property type="term" value="P:carbohydrate transport"/>
    <property type="evidence" value="ECO:0007669"/>
    <property type="project" value="InterPro"/>
</dbReference>
<dbReference type="Pfam" id="PF13347">
    <property type="entry name" value="MFS_2"/>
    <property type="match status" value="1"/>
</dbReference>
<feature type="transmembrane region" description="Helical" evidence="2">
    <location>
        <begin position="190"/>
        <end position="212"/>
    </location>
</feature>
<comment type="similarity">
    <text evidence="1">Belongs to the sodium:galactoside symporter (TC 2.A.2) family.</text>
</comment>
<dbReference type="InterPro" id="IPR036259">
    <property type="entry name" value="MFS_trans_sf"/>
</dbReference>
<feature type="transmembrane region" description="Helical" evidence="2">
    <location>
        <begin position="280"/>
        <end position="297"/>
    </location>
</feature>
<dbReference type="PANTHER" id="PTHR11328:SF24">
    <property type="entry name" value="MAJOR FACILITATOR SUPERFAMILY (MFS) PROFILE DOMAIN-CONTAINING PROTEIN"/>
    <property type="match status" value="1"/>
</dbReference>
<feature type="transmembrane region" description="Helical" evidence="2">
    <location>
        <begin position="246"/>
        <end position="268"/>
    </location>
</feature>
<protein>
    <submittedName>
        <fullName evidence="3">Glycoside/pentoside/hexuronide:cation symporter, GPH family</fullName>
    </submittedName>
</protein>
<name>A0A1M5JIK4_9BACT</name>